<dbReference type="EMBL" id="JACMRX010000003">
    <property type="protein sequence ID" value="KAF7993727.1"/>
    <property type="molecule type" value="Genomic_DNA"/>
</dbReference>
<protein>
    <submittedName>
        <fullName evidence="1">Uncharacterized protein</fullName>
    </submittedName>
</protein>
<sequence>MNFKNWDEVKNFQKKVEGGKYKFVLADSRNITTYSQARRKYPIVPELKKTYCILVCNNGERDQHKSPSKQKKVIHKKIRNRVSKKVGCSARFKLLPTKNGKALELVECDLSHSSACKKKQKKSVFSYSMVARQLSESSDEFSSDKDMQKTPKNKNISFELDNKKQKKIVSSASMITPELLVQPSSDKSSSKITTSKKKNLEAEPVFSFDRSELANQSTENIEYHKDFLGGEFECSSFSVFNKNITADNTASSLSLLPSFNDNNNINKNNEYNVNNSDDEPDNINNNNEFNINISDDEPDQKGNEVISVKLSEIFRNCIMPNLNETNEVKI</sequence>
<organism evidence="1 2">
    <name type="scientific">Aphidius gifuensis</name>
    <name type="common">Parasitoid wasp</name>
    <dbReference type="NCBI Taxonomy" id="684658"/>
    <lineage>
        <taxon>Eukaryota</taxon>
        <taxon>Metazoa</taxon>
        <taxon>Ecdysozoa</taxon>
        <taxon>Arthropoda</taxon>
        <taxon>Hexapoda</taxon>
        <taxon>Insecta</taxon>
        <taxon>Pterygota</taxon>
        <taxon>Neoptera</taxon>
        <taxon>Endopterygota</taxon>
        <taxon>Hymenoptera</taxon>
        <taxon>Apocrita</taxon>
        <taxon>Ichneumonoidea</taxon>
        <taxon>Braconidae</taxon>
        <taxon>Aphidiinae</taxon>
        <taxon>Aphidius</taxon>
    </lineage>
</organism>
<dbReference type="AlphaFoldDB" id="A0A834XY05"/>
<gene>
    <name evidence="1" type="ORF">HCN44_010322</name>
</gene>
<accession>A0A834XY05</accession>
<evidence type="ECO:0000313" key="2">
    <source>
        <dbReference type="Proteomes" id="UP000639338"/>
    </source>
</evidence>
<name>A0A834XY05_APHGI</name>
<keyword evidence="2" id="KW-1185">Reference proteome</keyword>
<evidence type="ECO:0000313" key="1">
    <source>
        <dbReference type="EMBL" id="KAF7993727.1"/>
    </source>
</evidence>
<comment type="caution">
    <text evidence="1">The sequence shown here is derived from an EMBL/GenBank/DDBJ whole genome shotgun (WGS) entry which is preliminary data.</text>
</comment>
<dbReference type="Proteomes" id="UP000639338">
    <property type="component" value="Unassembled WGS sequence"/>
</dbReference>
<proteinExistence type="predicted"/>
<reference evidence="1 2" key="1">
    <citation type="submission" date="2020-08" db="EMBL/GenBank/DDBJ databases">
        <title>Aphidius gifuensis genome sequencing and assembly.</title>
        <authorList>
            <person name="Du Z."/>
        </authorList>
    </citation>
    <scope>NUCLEOTIDE SEQUENCE [LARGE SCALE GENOMIC DNA]</scope>
    <source>
        <strain evidence="1">YNYX2018</strain>
        <tissue evidence="1">Adults</tissue>
    </source>
</reference>